<evidence type="ECO:0000256" key="13">
    <source>
        <dbReference type="ARBA" id="ARBA00023319"/>
    </source>
</evidence>
<keyword evidence="10 15" id="KW-0472">Membrane</keyword>
<reference evidence="18" key="2">
    <citation type="submission" date="2025-09" db="UniProtKB">
        <authorList>
            <consortium name="Ensembl"/>
        </authorList>
    </citation>
    <scope>IDENTIFICATION</scope>
</reference>
<dbReference type="AlphaFoldDB" id="A0A8C4NJD0"/>
<evidence type="ECO:0000256" key="9">
    <source>
        <dbReference type="ARBA" id="ARBA00023030"/>
    </source>
</evidence>
<dbReference type="GO" id="GO:0035556">
    <property type="term" value="P:intracellular signal transduction"/>
    <property type="evidence" value="ECO:0007669"/>
    <property type="project" value="TreeGrafter"/>
</dbReference>
<dbReference type="GO" id="GO:0048513">
    <property type="term" value="P:animal organ development"/>
    <property type="evidence" value="ECO:0007669"/>
    <property type="project" value="TreeGrafter"/>
</dbReference>
<evidence type="ECO:0000256" key="10">
    <source>
        <dbReference type="ARBA" id="ARBA00023136"/>
    </source>
</evidence>
<evidence type="ECO:0000256" key="1">
    <source>
        <dbReference type="ARBA" id="ARBA00004251"/>
    </source>
</evidence>
<dbReference type="PANTHER" id="PTHR11100">
    <property type="entry name" value="HEREGULIN-NEUREGULIN FAMILY MEMBER"/>
    <property type="match status" value="1"/>
</dbReference>
<evidence type="ECO:0000256" key="12">
    <source>
        <dbReference type="ARBA" id="ARBA00023180"/>
    </source>
</evidence>
<comment type="similarity">
    <text evidence="3">Belongs to the neuregulin family.</text>
</comment>
<keyword evidence="13" id="KW-0393">Immunoglobulin domain</keyword>
<feature type="domain" description="EGF-like" evidence="16 17">
    <location>
        <begin position="6"/>
        <end position="17"/>
    </location>
</feature>
<keyword evidence="8 15" id="KW-1133">Transmembrane helix</keyword>
<evidence type="ECO:0000256" key="5">
    <source>
        <dbReference type="ARBA" id="ARBA00022525"/>
    </source>
</evidence>
<keyword evidence="11" id="KW-1015">Disulfide bond</keyword>
<feature type="compositionally biased region" description="Basic residues" evidence="14">
    <location>
        <begin position="350"/>
        <end position="360"/>
    </location>
</feature>
<dbReference type="PROSITE" id="PS00022">
    <property type="entry name" value="EGF_1"/>
    <property type="match status" value="1"/>
</dbReference>
<keyword evidence="7 15" id="KW-0812">Transmembrane</keyword>
<evidence type="ECO:0000259" key="16">
    <source>
        <dbReference type="PROSITE" id="PS00022"/>
    </source>
</evidence>
<evidence type="ECO:0000256" key="6">
    <source>
        <dbReference type="ARBA" id="ARBA00022536"/>
    </source>
</evidence>
<protein>
    <submittedName>
        <fullName evidence="18">Neuregulin 1</fullName>
    </submittedName>
</protein>
<dbReference type="Proteomes" id="UP000694388">
    <property type="component" value="Unplaced"/>
</dbReference>
<dbReference type="Pfam" id="PF02158">
    <property type="entry name" value="Neuregulin"/>
    <property type="match status" value="2"/>
</dbReference>
<keyword evidence="9" id="KW-0339">Growth factor</keyword>
<evidence type="ECO:0000256" key="4">
    <source>
        <dbReference type="ARBA" id="ARBA00022475"/>
    </source>
</evidence>
<feature type="compositionally biased region" description="Polar residues" evidence="14">
    <location>
        <begin position="176"/>
        <end position="193"/>
    </location>
</feature>
<dbReference type="GeneTree" id="ENSGT00940000157326"/>
<evidence type="ECO:0000256" key="11">
    <source>
        <dbReference type="ARBA" id="ARBA00023157"/>
    </source>
</evidence>
<sequence length="499" mass="53447">MYQLSCQCKEGYYGQRCMETEPRTDTVINGKRHLGLEFAAFRLIEAEELYQKRVLTITGICIALLVVGIMCVVAYCKTKKQRQRLHNHLRHGMHAMNVNPPNGPHNQPQPPPSPAPAPDNSIQLRNIGASPSQYVQKNPGSDEHQLSRDTDCSFSTSHHSTTPTTSSRHNCRQCWGSGQSDESASMETNSGPLTTTGSSSRETSRPAAQCPAPRGHISAVSGPPDGRIRCDSHDLPDSPLSDRYVSAVTTPSRSSPVDILFPRHNGLLIDIPPGLRSPRPMSGSPKLWRQRGRPDLIRGGSSSSIPPSPAQFLEEEEYETTQEYEFSAPMSAPLPPTSSAPSSTNMGKGRAMRRNGKRRNGGAGIMGLGPSSTNVIMSSSTELSIGSSGGESEGESDFEIGENTPFLGIPLSLTSAGHSSFTPVGDGITFPGSAISGHSLAGPCVLPARLAYPLARATTGNGRQDSVSSVITTSQFSSEEELRMAGCTRALRDRDPIAV</sequence>
<dbReference type="InterPro" id="IPR002154">
    <property type="entry name" value="Neuregulin_C"/>
</dbReference>
<feature type="compositionally biased region" description="Low complexity" evidence="14">
    <location>
        <begin position="155"/>
        <end position="167"/>
    </location>
</feature>
<dbReference type="InterPro" id="IPR000742">
    <property type="entry name" value="EGF"/>
</dbReference>
<organism evidence="18 19">
    <name type="scientific">Eptatretus burgeri</name>
    <name type="common">Inshore hagfish</name>
    <dbReference type="NCBI Taxonomy" id="7764"/>
    <lineage>
        <taxon>Eukaryota</taxon>
        <taxon>Metazoa</taxon>
        <taxon>Chordata</taxon>
        <taxon>Craniata</taxon>
        <taxon>Vertebrata</taxon>
        <taxon>Cyclostomata</taxon>
        <taxon>Myxini</taxon>
        <taxon>Myxiniformes</taxon>
        <taxon>Myxinidae</taxon>
        <taxon>Eptatretinae</taxon>
        <taxon>Eptatretus</taxon>
    </lineage>
</organism>
<dbReference type="Ensembl" id="ENSEBUT00000008159.1">
    <property type="protein sequence ID" value="ENSEBUP00000007671.1"/>
    <property type="gene ID" value="ENSEBUG00000004988.1"/>
</dbReference>
<feature type="compositionally biased region" description="Polar residues" evidence="14">
    <location>
        <begin position="121"/>
        <end position="139"/>
    </location>
</feature>
<dbReference type="InterPro" id="IPR040180">
    <property type="entry name" value="Neuregulin"/>
</dbReference>
<keyword evidence="6" id="KW-0245">EGF-like domain</keyword>
<dbReference type="GO" id="GO:0005886">
    <property type="term" value="C:plasma membrane"/>
    <property type="evidence" value="ECO:0007669"/>
    <property type="project" value="UniProtKB-SubCell"/>
</dbReference>
<dbReference type="PROSITE" id="PS01186">
    <property type="entry name" value="EGF_2"/>
    <property type="match status" value="1"/>
</dbReference>
<proteinExistence type="inferred from homology"/>
<reference evidence="18" key="1">
    <citation type="submission" date="2025-08" db="UniProtKB">
        <authorList>
            <consortium name="Ensembl"/>
        </authorList>
    </citation>
    <scope>IDENTIFICATION</scope>
</reference>
<dbReference type="GO" id="GO:0008083">
    <property type="term" value="F:growth factor activity"/>
    <property type="evidence" value="ECO:0007669"/>
    <property type="project" value="UniProtKB-KW"/>
</dbReference>
<dbReference type="GO" id="GO:0005615">
    <property type="term" value="C:extracellular space"/>
    <property type="evidence" value="ECO:0007669"/>
    <property type="project" value="TreeGrafter"/>
</dbReference>
<evidence type="ECO:0000256" key="14">
    <source>
        <dbReference type="SAM" id="MobiDB-lite"/>
    </source>
</evidence>
<feature type="compositionally biased region" description="Pro residues" evidence="14">
    <location>
        <begin position="101"/>
        <end position="117"/>
    </location>
</feature>
<evidence type="ECO:0000313" key="18">
    <source>
        <dbReference type="Ensembl" id="ENSEBUP00000007671.1"/>
    </source>
</evidence>
<evidence type="ECO:0000313" key="19">
    <source>
        <dbReference type="Proteomes" id="UP000694388"/>
    </source>
</evidence>
<feature type="compositionally biased region" description="Acidic residues" evidence="14">
    <location>
        <begin position="313"/>
        <end position="322"/>
    </location>
</feature>
<evidence type="ECO:0000259" key="17">
    <source>
        <dbReference type="PROSITE" id="PS01186"/>
    </source>
</evidence>
<evidence type="ECO:0000256" key="7">
    <source>
        <dbReference type="ARBA" id="ARBA00022692"/>
    </source>
</evidence>
<feature type="compositionally biased region" description="Low complexity" evidence="14">
    <location>
        <begin position="339"/>
        <end position="349"/>
    </location>
</feature>
<feature type="compositionally biased region" description="Basic and acidic residues" evidence="14">
    <location>
        <begin position="226"/>
        <end position="236"/>
    </location>
</feature>
<feature type="region of interest" description="Disordered" evidence="14">
    <location>
        <begin position="93"/>
        <end position="240"/>
    </location>
</feature>
<feature type="compositionally biased region" description="Basic and acidic residues" evidence="14">
    <location>
        <begin position="140"/>
        <end position="151"/>
    </location>
</feature>
<keyword evidence="19" id="KW-1185">Reference proteome</keyword>
<dbReference type="GO" id="GO:0007399">
    <property type="term" value="P:nervous system development"/>
    <property type="evidence" value="ECO:0007669"/>
    <property type="project" value="InterPro"/>
</dbReference>
<keyword evidence="12" id="KW-0325">Glycoprotein</keyword>
<dbReference type="PANTHER" id="PTHR11100:SF12">
    <property type="entry name" value="PROTEIN VEIN"/>
    <property type="match status" value="1"/>
</dbReference>
<comment type="subcellular location">
    <subcellularLocation>
        <location evidence="1">Cell membrane</location>
        <topology evidence="1">Single-pass type I membrane protein</topology>
    </subcellularLocation>
    <subcellularLocation>
        <location evidence="2">Secreted</location>
    </subcellularLocation>
</comment>
<accession>A0A8C4NJD0</accession>
<feature type="region of interest" description="Disordered" evidence="14">
    <location>
        <begin position="271"/>
        <end position="371"/>
    </location>
</feature>
<evidence type="ECO:0000256" key="2">
    <source>
        <dbReference type="ARBA" id="ARBA00004613"/>
    </source>
</evidence>
<name>A0A8C4NJD0_EPTBU</name>
<evidence type="ECO:0000256" key="15">
    <source>
        <dbReference type="SAM" id="Phobius"/>
    </source>
</evidence>
<keyword evidence="5" id="KW-0964">Secreted</keyword>
<feature type="transmembrane region" description="Helical" evidence="15">
    <location>
        <begin position="54"/>
        <end position="76"/>
    </location>
</feature>
<keyword evidence="4" id="KW-1003">Cell membrane</keyword>
<evidence type="ECO:0000256" key="3">
    <source>
        <dbReference type="ARBA" id="ARBA00008216"/>
    </source>
</evidence>
<evidence type="ECO:0000256" key="8">
    <source>
        <dbReference type="ARBA" id="ARBA00022989"/>
    </source>
</evidence>